<dbReference type="GO" id="GO:0098793">
    <property type="term" value="C:presynapse"/>
    <property type="evidence" value="ECO:0007669"/>
    <property type="project" value="GOC"/>
</dbReference>
<keyword evidence="10" id="KW-1185">Reference proteome</keyword>
<comment type="caution">
    <text evidence="9">The sequence shown here is derived from an EMBL/GenBank/DDBJ whole genome shotgun (WGS) entry which is preliminary data.</text>
</comment>
<dbReference type="InterPro" id="IPR002013">
    <property type="entry name" value="SAC_dom"/>
</dbReference>
<dbReference type="GO" id="GO:0048488">
    <property type="term" value="P:synaptic vesicle endocytosis"/>
    <property type="evidence" value="ECO:0007669"/>
    <property type="project" value="TreeGrafter"/>
</dbReference>
<evidence type="ECO:0000256" key="1">
    <source>
        <dbReference type="ARBA" id="ARBA00001786"/>
    </source>
</evidence>
<comment type="similarity">
    <text evidence="2">Belongs to the synaptojanin family.</text>
</comment>
<keyword evidence="7" id="KW-0472">Membrane</keyword>
<comment type="similarity">
    <text evidence="3">In the central section; belongs to the inositol 1,4,5-trisphosphate 5-phosphatase family.</text>
</comment>
<proteinExistence type="inferred from homology"/>
<dbReference type="Gene3D" id="3.60.10.10">
    <property type="entry name" value="Endonuclease/exonuclease/phosphatase"/>
    <property type="match status" value="1"/>
</dbReference>
<dbReference type="EC" id="3.1.3.36" evidence="4"/>
<dbReference type="Pfam" id="PF22669">
    <property type="entry name" value="Exo_endo_phos2"/>
    <property type="match status" value="1"/>
</dbReference>
<dbReference type="InterPro" id="IPR036691">
    <property type="entry name" value="Endo/exonu/phosph_ase_sf"/>
</dbReference>
<dbReference type="AlphaFoldDB" id="A0A368H5B4"/>
<evidence type="ECO:0000256" key="6">
    <source>
        <dbReference type="SAM" id="MobiDB-lite"/>
    </source>
</evidence>
<dbReference type="PANTHER" id="PTHR11200:SF257">
    <property type="entry name" value="PHOSPHOINOSITIDE 5-PHOSPHATASE"/>
    <property type="match status" value="1"/>
</dbReference>
<dbReference type="Gene3D" id="3.30.70.330">
    <property type="match status" value="1"/>
</dbReference>
<organism evidence="9 10">
    <name type="scientific">Ancylostoma caninum</name>
    <name type="common">Dog hookworm</name>
    <dbReference type="NCBI Taxonomy" id="29170"/>
    <lineage>
        <taxon>Eukaryota</taxon>
        <taxon>Metazoa</taxon>
        <taxon>Ecdysozoa</taxon>
        <taxon>Nematoda</taxon>
        <taxon>Chromadorea</taxon>
        <taxon>Rhabditida</taxon>
        <taxon>Rhabditina</taxon>
        <taxon>Rhabditomorpha</taxon>
        <taxon>Strongyloidea</taxon>
        <taxon>Ancylostomatidae</taxon>
        <taxon>Ancylostomatinae</taxon>
        <taxon>Ancylostoma</taxon>
    </lineage>
</organism>
<dbReference type="PANTHER" id="PTHR11200">
    <property type="entry name" value="INOSITOL 5-PHOSPHATASE"/>
    <property type="match status" value="1"/>
</dbReference>
<evidence type="ECO:0000256" key="7">
    <source>
        <dbReference type="SAM" id="Phobius"/>
    </source>
</evidence>
<dbReference type="InterPro" id="IPR015047">
    <property type="entry name" value="SYNJ1/2_RRM"/>
</dbReference>
<dbReference type="Pfam" id="PF02383">
    <property type="entry name" value="Syja_N"/>
    <property type="match status" value="1"/>
</dbReference>
<dbReference type="OrthoDB" id="1925875at2759"/>
<dbReference type="SUPFAM" id="SSF56219">
    <property type="entry name" value="DNase I-like"/>
    <property type="match status" value="1"/>
</dbReference>
<feature type="domain" description="SAC" evidence="8">
    <location>
        <begin position="147"/>
        <end position="429"/>
    </location>
</feature>
<reference evidence="9 10" key="1">
    <citation type="submission" date="2014-10" db="EMBL/GenBank/DDBJ databases">
        <title>Draft genome of the hookworm Ancylostoma caninum.</title>
        <authorList>
            <person name="Mitreva M."/>
        </authorList>
    </citation>
    <scope>NUCLEOTIDE SEQUENCE [LARGE SCALE GENOMIC DNA]</scope>
    <source>
        <strain evidence="9 10">Baltimore</strain>
    </source>
</reference>
<dbReference type="STRING" id="29170.A0A368H5B4"/>
<keyword evidence="5" id="KW-0378">Hydrolase</keyword>
<dbReference type="InterPro" id="IPR000300">
    <property type="entry name" value="IPPc"/>
</dbReference>
<gene>
    <name evidence="9" type="ORF">ANCCAN_03480</name>
</gene>
<evidence type="ECO:0000256" key="5">
    <source>
        <dbReference type="ARBA" id="ARBA00022801"/>
    </source>
</evidence>
<dbReference type="PROSITE" id="PS50275">
    <property type="entry name" value="SAC"/>
    <property type="match status" value="1"/>
</dbReference>
<dbReference type="EMBL" id="JOJR01000023">
    <property type="protein sequence ID" value="RCN50457.1"/>
    <property type="molecule type" value="Genomic_DNA"/>
</dbReference>
<dbReference type="Proteomes" id="UP000252519">
    <property type="component" value="Unassembled WGS sequence"/>
</dbReference>
<dbReference type="SMART" id="SM01165">
    <property type="entry name" value="DUF1866"/>
    <property type="match status" value="1"/>
</dbReference>
<dbReference type="InterPro" id="IPR046985">
    <property type="entry name" value="IP5"/>
</dbReference>
<dbReference type="InterPro" id="IPR012677">
    <property type="entry name" value="Nucleotide-bd_a/b_plait_sf"/>
</dbReference>
<evidence type="ECO:0000256" key="2">
    <source>
        <dbReference type="ARBA" id="ARBA00008943"/>
    </source>
</evidence>
<dbReference type="SMART" id="SM00128">
    <property type="entry name" value="IPPc"/>
    <property type="match status" value="1"/>
</dbReference>
<evidence type="ECO:0000313" key="9">
    <source>
        <dbReference type="EMBL" id="RCN50457.1"/>
    </source>
</evidence>
<comment type="catalytic activity">
    <reaction evidence="1">
        <text>a 1,2-diacyl-sn-glycero-3-phospho-(1D-myo-inositol-4,5-bisphosphate) + H2O = a 1,2-diacyl-sn-glycero-3-phospho-(1D-myo-inositol 4-phosphate) + phosphate</text>
        <dbReference type="Rhea" id="RHEA:22764"/>
        <dbReference type="ChEBI" id="CHEBI:15377"/>
        <dbReference type="ChEBI" id="CHEBI:43474"/>
        <dbReference type="ChEBI" id="CHEBI:58178"/>
        <dbReference type="ChEBI" id="CHEBI:58456"/>
        <dbReference type="EC" id="3.1.3.36"/>
    </reaction>
</comment>
<protein>
    <recommendedName>
        <fullName evidence="4">phosphoinositide 5-phosphatase</fullName>
        <ecNumber evidence="4">3.1.3.36</ecNumber>
    </recommendedName>
</protein>
<evidence type="ECO:0000256" key="4">
    <source>
        <dbReference type="ARBA" id="ARBA00013044"/>
    </source>
</evidence>
<accession>A0A368H5B4</accession>
<keyword evidence="7" id="KW-1133">Transmembrane helix</keyword>
<evidence type="ECO:0000313" key="10">
    <source>
        <dbReference type="Proteomes" id="UP000252519"/>
    </source>
</evidence>
<evidence type="ECO:0000259" key="8">
    <source>
        <dbReference type="PROSITE" id="PS50275"/>
    </source>
</evidence>
<sequence length="1043" mass="115774">MSVREVRIWKRTDVRQPPAVLIDKNSVDCSLLIQNGGIATLDSDSAEVERRGYTKIMDSYGVMGILRISKDEHVLVAVTGVLSVGQLYGADIVKITSCDFISLRTVGPVECTDPRIVDVSPSGYSLIKAFIFPFCLEIFLILLLSSFGNRSLHFPFERFGIDTSQWLLKCMVGSVLVRTVYVGHRTGRVAILSRLSCERVGTRFNVRGANSLGCVANFVETEQVISFDDSECSLVQIRGSVPLFWEQPGVQVGSHKVKVRAFEASASAYHRHMSKVTSTYGKTTVVNLLGSKEGERALADAYRTAHRNSKFATSIEFIDFDYHAQMKISKESLGRLVKRLAPIMEAGSFYVSINGVVKSEQSGVLRVNCLDCLDRTNSVQTAVGLLVVRDQVASLGLEKGKVNVEQRIEEILRDLWQKNGDLCSNIYAGTGALDGKSKFKDASRSIARTIQNNLMDSSKQESFDLFLTGAWYDSRIFDRAANVLPSPILQDDFYFYECDEAVEHVVSRINEVTTPNPIRIFVGTWNVNGGKNMHNIAFRNQSNMADWIFPNGTLVAVDNIDDAPEIIAIGVEELVDLNASNLMKASTTNQRLWTEGIRRVLHEHGSYILLVVEQLVGVCLFLFVRPHLAPYIKDFAVASVKTGMGGATGNKGSIAFRMVVHSTSFCFVCSHFAAGQNEVRDRNEDFTSALKRIRFPQGRDIESHDVVFWFGDFNYRINLSGDDVKRAVYSGDLTTLWQFDQLTQQKAQGLVFDGFQEGTLSFAPTYKYDTFSDDYDTSEKCRAPAWTDRILWKVQRSPPEMKLIRYFRSELKTSDHRPVGALFSVNVYRVNQAKCVELVEDIVACLGPPDSTIICSLAGTKRFPASLFPQVAAKLKEIPAHIRLSKFEDGELHIVLENGETALAALSMDGIQIEGHTLSVRLKSPDWTEGLQPKLTKFAETAASEDTISIKDTDFNIPNGDEFEFDDNDDDLTSTLSADKASSGRASPITGIEDFAPRCTITPLQSAYTPQTAMPIRQAPAPPTLPNRPPIPVIPPRPKGYNG</sequence>
<dbReference type="GO" id="GO:0004439">
    <property type="term" value="F:phosphatidylinositol-4,5-bisphosphate 5-phosphatase activity"/>
    <property type="evidence" value="ECO:0007669"/>
    <property type="project" value="UniProtKB-EC"/>
</dbReference>
<evidence type="ECO:0000256" key="3">
    <source>
        <dbReference type="ARBA" id="ARBA00009678"/>
    </source>
</evidence>
<dbReference type="Pfam" id="PF08952">
    <property type="entry name" value="DUF1866"/>
    <property type="match status" value="1"/>
</dbReference>
<keyword evidence="7" id="KW-0812">Transmembrane</keyword>
<feature type="transmembrane region" description="Helical" evidence="7">
    <location>
        <begin position="125"/>
        <end position="146"/>
    </location>
</feature>
<feature type="region of interest" description="Disordered" evidence="6">
    <location>
        <begin position="1016"/>
        <end position="1043"/>
    </location>
</feature>
<feature type="compositionally biased region" description="Pro residues" evidence="6">
    <location>
        <begin position="1020"/>
        <end position="1043"/>
    </location>
</feature>
<dbReference type="GO" id="GO:0046856">
    <property type="term" value="P:phosphatidylinositol dephosphorylation"/>
    <property type="evidence" value="ECO:0007669"/>
    <property type="project" value="InterPro"/>
</dbReference>
<name>A0A368H5B4_ANCCA</name>